<protein>
    <submittedName>
        <fullName evidence="1">Uncharacterized protein</fullName>
    </submittedName>
</protein>
<evidence type="ECO:0000313" key="2">
    <source>
        <dbReference type="Proteomes" id="UP000269721"/>
    </source>
</evidence>
<accession>A0A4P9WLV8</accession>
<dbReference type="EMBL" id="KZ994965">
    <property type="protein sequence ID" value="RKO91656.1"/>
    <property type="molecule type" value="Genomic_DNA"/>
</dbReference>
<sequence>MSDNQKQKISKFHRPSSFPSRHINTNILLNMADSDVLPDLAALSTSLEASVSNLEDIVAPLLSEPFESHLGPLPPLDRAKLEIVTAFAINTLVHGVCRRSGRGLE</sequence>
<gene>
    <name evidence="1" type="ORF">BDK51DRAFT_42721</name>
</gene>
<evidence type="ECO:0000313" key="1">
    <source>
        <dbReference type="EMBL" id="RKO91656.1"/>
    </source>
</evidence>
<dbReference type="AlphaFoldDB" id="A0A4P9WLV8"/>
<dbReference type="Proteomes" id="UP000269721">
    <property type="component" value="Unassembled WGS sequence"/>
</dbReference>
<name>A0A4P9WLV8_9FUNG</name>
<reference evidence="2" key="1">
    <citation type="journal article" date="2018" name="Nat. Microbiol.">
        <title>Leveraging single-cell genomics to expand the fungal tree of life.</title>
        <authorList>
            <person name="Ahrendt S.R."/>
            <person name="Quandt C.A."/>
            <person name="Ciobanu D."/>
            <person name="Clum A."/>
            <person name="Salamov A."/>
            <person name="Andreopoulos B."/>
            <person name="Cheng J.F."/>
            <person name="Woyke T."/>
            <person name="Pelin A."/>
            <person name="Henrissat B."/>
            <person name="Reynolds N.K."/>
            <person name="Benny G.L."/>
            <person name="Smith M.E."/>
            <person name="James T.Y."/>
            <person name="Grigoriev I.V."/>
        </authorList>
    </citation>
    <scope>NUCLEOTIDE SEQUENCE [LARGE SCALE GENOMIC DNA]</scope>
</reference>
<organism evidence="1 2">
    <name type="scientific">Blyttiomyces helicus</name>
    <dbReference type="NCBI Taxonomy" id="388810"/>
    <lineage>
        <taxon>Eukaryota</taxon>
        <taxon>Fungi</taxon>
        <taxon>Fungi incertae sedis</taxon>
        <taxon>Chytridiomycota</taxon>
        <taxon>Chytridiomycota incertae sedis</taxon>
        <taxon>Chytridiomycetes</taxon>
        <taxon>Chytridiomycetes incertae sedis</taxon>
        <taxon>Blyttiomyces</taxon>
    </lineage>
</organism>
<keyword evidence="2" id="KW-1185">Reference proteome</keyword>
<dbReference type="OrthoDB" id="10261072at2759"/>
<proteinExistence type="predicted"/>